<dbReference type="EMBL" id="JANAVB010012999">
    <property type="protein sequence ID" value="KAJ6835815.1"/>
    <property type="molecule type" value="Genomic_DNA"/>
</dbReference>
<sequence length="103" mass="10609">MIVVVDTDTTARDSCIGCDVFDDSHVGDGVGSSGDAVTADGCGMLAKLVMVTVVVVADSEGKSRRGSHDGHGDNGRVRNWAAASVGEKYWCDRSVGDGGVCRC</sequence>
<evidence type="ECO:0000313" key="1">
    <source>
        <dbReference type="EMBL" id="KAJ6835815.1"/>
    </source>
</evidence>
<accession>A0AAX6H5T6</accession>
<reference evidence="1" key="2">
    <citation type="submission" date="2023-04" db="EMBL/GenBank/DDBJ databases">
        <authorList>
            <person name="Bruccoleri R.E."/>
            <person name="Oakeley E.J."/>
            <person name="Faust A.-M."/>
            <person name="Dessus-Babus S."/>
            <person name="Altorfer M."/>
            <person name="Burckhardt D."/>
            <person name="Oertli M."/>
            <person name="Naumann U."/>
            <person name="Petersen F."/>
            <person name="Wong J."/>
        </authorList>
    </citation>
    <scope>NUCLEOTIDE SEQUENCE</scope>
    <source>
        <strain evidence="1">GSM-AAB239-AS_SAM_17_03QT</strain>
        <tissue evidence="1">Leaf</tissue>
    </source>
</reference>
<keyword evidence="1" id="KW-0804">Transcription</keyword>
<dbReference type="GO" id="GO:0000428">
    <property type="term" value="C:DNA-directed RNA polymerase complex"/>
    <property type="evidence" value="ECO:0007669"/>
    <property type="project" value="UniProtKB-KW"/>
</dbReference>
<evidence type="ECO:0000313" key="2">
    <source>
        <dbReference type="Proteomes" id="UP001140949"/>
    </source>
</evidence>
<gene>
    <name evidence="1" type="ORF">M6B38_329770</name>
</gene>
<proteinExistence type="predicted"/>
<organism evidence="1 2">
    <name type="scientific">Iris pallida</name>
    <name type="common">Sweet iris</name>
    <dbReference type="NCBI Taxonomy" id="29817"/>
    <lineage>
        <taxon>Eukaryota</taxon>
        <taxon>Viridiplantae</taxon>
        <taxon>Streptophyta</taxon>
        <taxon>Embryophyta</taxon>
        <taxon>Tracheophyta</taxon>
        <taxon>Spermatophyta</taxon>
        <taxon>Magnoliopsida</taxon>
        <taxon>Liliopsida</taxon>
        <taxon>Asparagales</taxon>
        <taxon>Iridaceae</taxon>
        <taxon>Iridoideae</taxon>
        <taxon>Irideae</taxon>
        <taxon>Iris</taxon>
    </lineage>
</organism>
<keyword evidence="2" id="KW-1185">Reference proteome</keyword>
<protein>
    <submittedName>
        <fullName evidence="1">DNA-directed RNA polymerase II subunit 1</fullName>
    </submittedName>
</protein>
<reference evidence="1" key="1">
    <citation type="journal article" date="2023" name="GigaByte">
        <title>Genome assembly of the bearded iris, Iris pallida Lam.</title>
        <authorList>
            <person name="Bruccoleri R.E."/>
            <person name="Oakeley E.J."/>
            <person name="Faust A.M.E."/>
            <person name="Altorfer M."/>
            <person name="Dessus-Babus S."/>
            <person name="Burckhardt D."/>
            <person name="Oertli M."/>
            <person name="Naumann U."/>
            <person name="Petersen F."/>
            <person name="Wong J."/>
        </authorList>
    </citation>
    <scope>NUCLEOTIDE SEQUENCE</scope>
    <source>
        <strain evidence="1">GSM-AAB239-AS_SAM_17_03QT</strain>
    </source>
</reference>
<keyword evidence="1" id="KW-0240">DNA-directed RNA polymerase</keyword>
<dbReference type="AlphaFoldDB" id="A0AAX6H5T6"/>
<name>A0AAX6H5T6_IRIPA</name>
<comment type="caution">
    <text evidence="1">The sequence shown here is derived from an EMBL/GenBank/DDBJ whole genome shotgun (WGS) entry which is preliminary data.</text>
</comment>
<dbReference type="Proteomes" id="UP001140949">
    <property type="component" value="Unassembled WGS sequence"/>
</dbReference>